<dbReference type="PANTHER" id="PTHR47972">
    <property type="entry name" value="KINESIN-LIKE PROTEIN KLP-3"/>
    <property type="match status" value="1"/>
</dbReference>
<dbReference type="PRINTS" id="PR00380">
    <property type="entry name" value="KINESINHEAVY"/>
</dbReference>
<evidence type="ECO:0000256" key="4">
    <source>
        <dbReference type="SAM" id="MobiDB-lite"/>
    </source>
</evidence>
<evidence type="ECO:0000256" key="2">
    <source>
        <dbReference type="PROSITE-ProRule" id="PRU00283"/>
    </source>
</evidence>
<feature type="region of interest" description="Disordered" evidence="4">
    <location>
        <begin position="1171"/>
        <end position="1195"/>
    </location>
</feature>
<feature type="compositionally biased region" description="Polar residues" evidence="4">
    <location>
        <begin position="1185"/>
        <end position="1195"/>
    </location>
</feature>
<accession>A0A830H4Z3</accession>
<feature type="coiled-coil region" evidence="3">
    <location>
        <begin position="204"/>
        <end position="593"/>
    </location>
</feature>
<keyword evidence="7" id="KW-1185">Reference proteome</keyword>
<feature type="compositionally biased region" description="Polar residues" evidence="4">
    <location>
        <begin position="10"/>
        <end position="26"/>
    </location>
</feature>
<evidence type="ECO:0000313" key="7">
    <source>
        <dbReference type="Proteomes" id="UP000660262"/>
    </source>
</evidence>
<evidence type="ECO:0000256" key="3">
    <source>
        <dbReference type="SAM" id="Coils"/>
    </source>
</evidence>
<comment type="caution">
    <text evidence="6">The sequence shown here is derived from an EMBL/GenBank/DDBJ whole genome shotgun (WGS) entry which is preliminary data.</text>
</comment>
<dbReference type="PROSITE" id="PS50067">
    <property type="entry name" value="KINESIN_MOTOR_2"/>
    <property type="match status" value="1"/>
</dbReference>
<organism evidence="6 7">
    <name type="scientific">Pycnococcus provasolii</name>
    <dbReference type="NCBI Taxonomy" id="41880"/>
    <lineage>
        <taxon>Eukaryota</taxon>
        <taxon>Viridiplantae</taxon>
        <taxon>Chlorophyta</taxon>
        <taxon>Pseudoscourfieldiophyceae</taxon>
        <taxon>Pseudoscourfieldiales</taxon>
        <taxon>Pycnococcaceae</taxon>
        <taxon>Pycnococcus</taxon>
    </lineage>
</organism>
<dbReference type="PANTHER" id="PTHR47972:SF28">
    <property type="entry name" value="KINESIN-LIKE PROTEIN KLP-3"/>
    <property type="match status" value="1"/>
</dbReference>
<evidence type="ECO:0000313" key="6">
    <source>
        <dbReference type="EMBL" id="GHP01323.1"/>
    </source>
</evidence>
<dbReference type="SMART" id="SM00129">
    <property type="entry name" value="KISc"/>
    <property type="match status" value="1"/>
</dbReference>
<dbReference type="Gene3D" id="3.40.850.10">
    <property type="entry name" value="Kinesin motor domain"/>
    <property type="match status" value="1"/>
</dbReference>
<dbReference type="GO" id="GO:0005524">
    <property type="term" value="F:ATP binding"/>
    <property type="evidence" value="ECO:0007669"/>
    <property type="project" value="UniProtKB-UniRule"/>
</dbReference>
<dbReference type="InterPro" id="IPR027640">
    <property type="entry name" value="Kinesin-like_fam"/>
</dbReference>
<feature type="region of interest" description="Disordered" evidence="4">
    <location>
        <begin position="699"/>
        <end position="726"/>
    </location>
</feature>
<keyword evidence="3" id="KW-0175">Coiled coil</keyword>
<dbReference type="SUPFAM" id="SSF52540">
    <property type="entry name" value="P-loop containing nucleoside triphosphate hydrolases"/>
    <property type="match status" value="1"/>
</dbReference>
<dbReference type="InterPro" id="IPR001752">
    <property type="entry name" value="Kinesin_motor_dom"/>
</dbReference>
<proteinExistence type="inferred from homology"/>
<sequence>MSSSLHEHSSTTALVPSGEVVTSSEASPHPQEVDVVVESSSMPAFHPPPSEVSTPLRTSSFDLQALTESMQTPTTEHREEVFKRLLARIAELERQRDATILKAAHSPDPACGSADIGVALSFEFERLKNWGQKLWDKVAANDEFDMNMAAYEPLLPGAAGDYGDIDYTTAVDDEHQTAAAAAVSTLRSPLQAVAAESARALNELRGAMARAHHAEQEVERLKVQLLALEQAMIEIKAEKAHTSAQANEQENLLRTERDNLISEREILKDQLAEQAAAAAALASPVAKEARAKDAKIQALEEQLDRLTEQHAETKREHEAAVEALSASQEEAAKHTLTAIDATETENKMREEQAKLQAALEQERARGEQSKIEIESLQEKSTALLSEIHVFKTEMQAQKEAHEAELAAKGEEAASTVSALEARLAVMQAEGDSAAVAMNTEAQAAISKLEEASKEKTSKIAEMEQRFGEAETAHANTLAEKETAHTAAVQELKNEHNSALQEVETAHAAALQEKEQVHATAVQELKQEHGATIEQINNTHAAAVQELKSEHNSALQEKETAHAASLQEVETAHAAALQEKEQVHATAVQELKQEHGATIEQLNSVHATTVEELKQEHGATIEQINNTHAAAVQELKSEHNSALQEKETAHAASLQEVETAHAASLQEKEQVHATAVQELKQEHGATIEQLNSVHATTVEELSQANKDAEAERDAALTSAAEAETARAASQAEATSLAEQLAAAREEILRVEAAAASLQKKFSDSHAEKRKLQDQLMELRGNVRVFARARPLNKKESVVSSKSALVFPAVDEPASMFDAPSDPGMLKLVVPPKKAVNAKLASEGQARTHCFDFDMAFAGSMGQEEVWSETEPFIASSLYHGRNVCVFAYGQTGSGKTYTMEYLSARTFDFIFGALEEQSVAGYEKAGKPALEEQSQDEDDEDVLVEPTPVRARKATPAFEVYVSMLEIYNESIHDLLVDQPSEEEKKKSANSWDEKPKASEIGNALDVKLVEGLGWSVPGLTERRIGEIDEVEDMFATAKRNRSTACTNLNSHSSRSHMVMCVRLVGEGGQRRLNLVDLAGSERVGKSGVKGAELKEAQSINKSLSALGDVISGLRSKKTHVPYRNSKLTMLLQDSLGGQSKVLMFAHVSPGVDSVHESLSTLQFASRARATALKEQPGSGKESRVPLSSRTNAISA</sequence>
<evidence type="ECO:0000259" key="5">
    <source>
        <dbReference type="PROSITE" id="PS50067"/>
    </source>
</evidence>
<evidence type="ECO:0000256" key="1">
    <source>
        <dbReference type="ARBA" id="ARBA00023175"/>
    </source>
</evidence>
<keyword evidence="2" id="KW-0547">Nucleotide-binding</keyword>
<dbReference type="InterPro" id="IPR027417">
    <property type="entry name" value="P-loop_NTPase"/>
</dbReference>
<feature type="compositionally biased region" description="Low complexity" evidence="4">
    <location>
        <begin position="714"/>
        <end position="726"/>
    </location>
</feature>
<gene>
    <name evidence="6" type="ORF">PPROV_000007900</name>
</gene>
<feature type="domain" description="Kinesin motor" evidence="5">
    <location>
        <begin position="780"/>
        <end position="1170"/>
    </location>
</feature>
<dbReference type="GO" id="GO:0003777">
    <property type="term" value="F:microtubule motor activity"/>
    <property type="evidence" value="ECO:0007669"/>
    <property type="project" value="InterPro"/>
</dbReference>
<keyword evidence="1 2" id="KW-0505">Motor protein</keyword>
<dbReference type="Pfam" id="PF00225">
    <property type="entry name" value="Kinesin"/>
    <property type="match status" value="1"/>
</dbReference>
<keyword evidence="2" id="KW-0067">ATP-binding</keyword>
<comment type="similarity">
    <text evidence="2">Belongs to the TRAFAC class myosin-kinesin ATPase superfamily. Kinesin family.</text>
</comment>
<dbReference type="Proteomes" id="UP000660262">
    <property type="component" value="Unassembled WGS sequence"/>
</dbReference>
<protein>
    <recommendedName>
        <fullName evidence="5">Kinesin motor domain-containing protein</fullName>
    </recommendedName>
</protein>
<dbReference type="GO" id="GO:0007018">
    <property type="term" value="P:microtubule-based movement"/>
    <property type="evidence" value="ECO:0007669"/>
    <property type="project" value="InterPro"/>
</dbReference>
<dbReference type="InterPro" id="IPR036961">
    <property type="entry name" value="Kinesin_motor_dom_sf"/>
</dbReference>
<dbReference type="GO" id="GO:0008017">
    <property type="term" value="F:microtubule binding"/>
    <property type="evidence" value="ECO:0007669"/>
    <property type="project" value="InterPro"/>
</dbReference>
<dbReference type="GO" id="GO:0015630">
    <property type="term" value="C:microtubule cytoskeleton"/>
    <property type="evidence" value="ECO:0007669"/>
    <property type="project" value="TreeGrafter"/>
</dbReference>
<feature type="binding site" evidence="2">
    <location>
        <begin position="888"/>
        <end position="895"/>
    </location>
    <ligand>
        <name>ATP</name>
        <dbReference type="ChEBI" id="CHEBI:30616"/>
    </ligand>
</feature>
<dbReference type="EMBL" id="BNJQ01000001">
    <property type="protein sequence ID" value="GHP01323.1"/>
    <property type="molecule type" value="Genomic_DNA"/>
</dbReference>
<name>A0A830H4Z3_9CHLO</name>
<dbReference type="AlphaFoldDB" id="A0A830H4Z3"/>
<dbReference type="OrthoDB" id="3176171at2759"/>
<feature type="region of interest" description="Disordered" evidence="4">
    <location>
        <begin position="1"/>
        <end position="33"/>
    </location>
</feature>
<reference evidence="6" key="1">
    <citation type="submission" date="2020-10" db="EMBL/GenBank/DDBJ databases">
        <title>Unveiling of a novel bifunctional photoreceptor, Dualchrome1, isolated from a cosmopolitan green alga.</title>
        <authorList>
            <person name="Suzuki S."/>
            <person name="Kawachi M."/>
        </authorList>
    </citation>
    <scope>NUCLEOTIDE SEQUENCE</scope>
    <source>
        <strain evidence="6">NIES 2893</strain>
    </source>
</reference>